<evidence type="ECO:0000313" key="2">
    <source>
        <dbReference type="EMBL" id="KAK9291426.1"/>
    </source>
</evidence>
<keyword evidence="1" id="KW-0812">Transmembrane</keyword>
<proteinExistence type="predicted"/>
<dbReference type="PANTHER" id="PTHR33975:SF2">
    <property type="entry name" value="MYELIN-ASSOCIATED OLIGODENDROCYTE BASIC PROTEIN"/>
    <property type="match status" value="1"/>
</dbReference>
<evidence type="ECO:0000313" key="3">
    <source>
        <dbReference type="Proteomes" id="UP001415857"/>
    </source>
</evidence>
<keyword evidence="1" id="KW-1133">Transmembrane helix</keyword>
<dbReference type="GO" id="GO:0009507">
    <property type="term" value="C:chloroplast"/>
    <property type="evidence" value="ECO:0007669"/>
    <property type="project" value="TreeGrafter"/>
</dbReference>
<sequence>MAMATLIEANPLNWKRSSPIQLPHTNGAAACFIKQSKFKAKFSGGYNKFSVKCFYTKQSKKLSISSSNECKECGEMSTNPLEVVTDAILKALKAIRKPAVAAVLLGLLLMYDPNSALAASGGRMGGKSFSSHSSSSSSRSYSARTPSSGFSYSVPYYAPSPFGFSGGGAYVGPAVGVGVGAGSSFFFIMMGFAAFILVVWVSLGSFRRRCAHCYRENKCYQASGWVVGHGAITSKGS</sequence>
<dbReference type="InterPro" id="IPR053023">
    <property type="entry name" value="FLAP_modulator"/>
</dbReference>
<dbReference type="Proteomes" id="UP001415857">
    <property type="component" value="Unassembled WGS sequence"/>
</dbReference>
<feature type="transmembrane region" description="Helical" evidence="1">
    <location>
        <begin position="99"/>
        <end position="119"/>
    </location>
</feature>
<evidence type="ECO:0000256" key="1">
    <source>
        <dbReference type="SAM" id="Phobius"/>
    </source>
</evidence>
<dbReference type="EMBL" id="JBBPBK010000001">
    <property type="protein sequence ID" value="KAK9291426.1"/>
    <property type="molecule type" value="Genomic_DNA"/>
</dbReference>
<keyword evidence="3" id="KW-1185">Reference proteome</keyword>
<accession>A0AAP0S5M2</accession>
<organism evidence="2 3">
    <name type="scientific">Liquidambar formosana</name>
    <name type="common">Formosan gum</name>
    <dbReference type="NCBI Taxonomy" id="63359"/>
    <lineage>
        <taxon>Eukaryota</taxon>
        <taxon>Viridiplantae</taxon>
        <taxon>Streptophyta</taxon>
        <taxon>Embryophyta</taxon>
        <taxon>Tracheophyta</taxon>
        <taxon>Spermatophyta</taxon>
        <taxon>Magnoliopsida</taxon>
        <taxon>eudicotyledons</taxon>
        <taxon>Gunneridae</taxon>
        <taxon>Pentapetalae</taxon>
        <taxon>Saxifragales</taxon>
        <taxon>Altingiaceae</taxon>
        <taxon>Liquidambar</taxon>
    </lineage>
</organism>
<dbReference type="PANTHER" id="PTHR33975">
    <property type="entry name" value="MYELIN-ASSOCIATED OLIGODENDROCYTE BASIC PROTEIN"/>
    <property type="match status" value="1"/>
</dbReference>
<dbReference type="AlphaFoldDB" id="A0AAP0S5M2"/>
<protein>
    <submittedName>
        <fullName evidence="2">Uncharacterized protein</fullName>
    </submittedName>
</protein>
<gene>
    <name evidence="2" type="ORF">L1049_019373</name>
</gene>
<feature type="transmembrane region" description="Helical" evidence="1">
    <location>
        <begin position="185"/>
        <end position="206"/>
    </location>
</feature>
<reference evidence="2 3" key="1">
    <citation type="journal article" date="2024" name="Plant J.">
        <title>Genome sequences and population genomics reveal climatic adaptation and genomic divergence between two closely related sweetgum species.</title>
        <authorList>
            <person name="Xu W.Q."/>
            <person name="Ren C.Q."/>
            <person name="Zhang X.Y."/>
            <person name="Comes H.P."/>
            <person name="Liu X.H."/>
            <person name="Li Y.G."/>
            <person name="Kettle C.J."/>
            <person name="Jalonen R."/>
            <person name="Gaisberger H."/>
            <person name="Ma Y.Z."/>
            <person name="Qiu Y.X."/>
        </authorList>
    </citation>
    <scope>NUCLEOTIDE SEQUENCE [LARGE SCALE GENOMIC DNA]</scope>
    <source>
        <strain evidence="2">Hangzhou</strain>
    </source>
</reference>
<comment type="caution">
    <text evidence="2">The sequence shown here is derived from an EMBL/GenBank/DDBJ whole genome shotgun (WGS) entry which is preliminary data.</text>
</comment>
<keyword evidence="1" id="KW-0472">Membrane</keyword>
<name>A0AAP0S5M2_LIQFO</name>